<dbReference type="AlphaFoldDB" id="A0AB38QSX2"/>
<dbReference type="NCBIfam" id="TIGR00045">
    <property type="entry name" value="glycerate kinase"/>
    <property type="match status" value="1"/>
</dbReference>
<evidence type="ECO:0000256" key="1">
    <source>
        <dbReference type="ARBA" id="ARBA00006284"/>
    </source>
</evidence>
<accession>A0AB38QSX2</accession>
<name>A0AB38QSX2_PARTM</name>
<dbReference type="Pfam" id="PF02595">
    <property type="entry name" value="Gly_kinase"/>
    <property type="match status" value="1"/>
</dbReference>
<dbReference type="Proteomes" id="UP001058458">
    <property type="component" value="Chromosome"/>
</dbReference>
<evidence type="ECO:0000256" key="4">
    <source>
        <dbReference type="PIRNR" id="PIRNR006078"/>
    </source>
</evidence>
<proteinExistence type="inferred from homology"/>
<evidence type="ECO:0000256" key="2">
    <source>
        <dbReference type="ARBA" id="ARBA00022679"/>
    </source>
</evidence>
<dbReference type="InterPro" id="IPR036129">
    <property type="entry name" value="Glycerate_kinase_sf"/>
</dbReference>
<comment type="similarity">
    <text evidence="1 4">Belongs to the glycerate kinase type-1 family.</text>
</comment>
<dbReference type="InterPro" id="IPR018197">
    <property type="entry name" value="Glycerate_kinase_RE-like"/>
</dbReference>
<keyword evidence="2 4" id="KW-0808">Transferase</keyword>
<dbReference type="RefSeq" id="WP_256832559.1">
    <property type="nucleotide sequence ID" value="NZ_CP063414.1"/>
</dbReference>
<dbReference type="PANTHER" id="PTHR21599">
    <property type="entry name" value="GLYCERATE KINASE"/>
    <property type="match status" value="1"/>
</dbReference>
<keyword evidence="3 4" id="KW-0418">Kinase</keyword>
<dbReference type="PIRSF" id="PIRSF006078">
    <property type="entry name" value="GlxK"/>
    <property type="match status" value="1"/>
</dbReference>
<protein>
    <submittedName>
        <fullName evidence="5">Glycerate kinase</fullName>
    </submittedName>
</protein>
<evidence type="ECO:0000313" key="6">
    <source>
        <dbReference type="Proteomes" id="UP001058458"/>
    </source>
</evidence>
<dbReference type="SUPFAM" id="SSF110738">
    <property type="entry name" value="Glycerate kinase I"/>
    <property type="match status" value="1"/>
</dbReference>
<dbReference type="Gene3D" id="3.90.1510.10">
    <property type="entry name" value="Glycerate kinase, domain 2"/>
    <property type="match status" value="1"/>
</dbReference>
<organism evidence="5 6">
    <name type="scientific">Parageobacillus thermoglucosidasius</name>
    <name type="common">Geobacillus thermoglucosidasius</name>
    <dbReference type="NCBI Taxonomy" id="1426"/>
    <lineage>
        <taxon>Bacteria</taxon>
        <taxon>Bacillati</taxon>
        <taxon>Bacillota</taxon>
        <taxon>Bacilli</taxon>
        <taxon>Bacillales</taxon>
        <taxon>Anoxybacillaceae</taxon>
        <taxon>Parageobacillus</taxon>
    </lineage>
</organism>
<dbReference type="EMBL" id="CP063414">
    <property type="protein sequence ID" value="UOE74711.1"/>
    <property type="molecule type" value="Genomic_DNA"/>
</dbReference>
<evidence type="ECO:0000313" key="5">
    <source>
        <dbReference type="EMBL" id="UOE74711.1"/>
    </source>
</evidence>
<sequence>MRIVIATDSFKECLTAQEVGQSIQKGIEVEIPDATIDVLPMADGGEGTINALIFSTNGKRVELEATDAYGKRRRTYYGVLGDNKTAVIEIAKVVGLETVSKRDPLNATSYGVGELILHALQIGYRKFIIALGGSATNDGGIGMLQALGGKFLDSNGDQVPGIGGALHKIESVDFSEINPLLKECELIVASDVENALCGPNGATYVFGPQKRVKETDLFHLDSGLSHYSNLIENTLGKSIQNTPGAGAAGGLGFGLLVIGGQINSGAKIVADAINLEKYIKTADWVITGEGKSDFQTLYGKVPVYVAKIAKKYGVKTILFSGALGRGYQQLYEYFISCHSISNGPMSLEDSIKNANQLLFDSSRNLARLIKHIH</sequence>
<dbReference type="Gene3D" id="3.40.50.10350">
    <property type="entry name" value="Glycerate kinase, domain 1"/>
    <property type="match status" value="1"/>
</dbReference>
<dbReference type="InterPro" id="IPR004381">
    <property type="entry name" value="Glycerate_kinase"/>
</dbReference>
<dbReference type="InterPro" id="IPR018193">
    <property type="entry name" value="Glyc_kinase_flavodox-like_fold"/>
</dbReference>
<dbReference type="GO" id="GO:0031388">
    <property type="term" value="P:organic acid phosphorylation"/>
    <property type="evidence" value="ECO:0007669"/>
    <property type="project" value="UniProtKB-UniRule"/>
</dbReference>
<reference evidence="5" key="1">
    <citation type="submission" date="2020-10" db="EMBL/GenBank/DDBJ databases">
        <authorList>
            <person name="Delgado J.A."/>
            <person name="Gonzalez J.M."/>
        </authorList>
    </citation>
    <scope>NUCLEOTIDE SEQUENCE</scope>
    <source>
        <strain evidence="5">23.6</strain>
    </source>
</reference>
<gene>
    <name evidence="5" type="ORF">IMI45_09930</name>
</gene>
<dbReference type="GO" id="GO:0008887">
    <property type="term" value="F:glycerate kinase activity"/>
    <property type="evidence" value="ECO:0007669"/>
    <property type="project" value="UniProtKB-UniRule"/>
</dbReference>
<evidence type="ECO:0000256" key="3">
    <source>
        <dbReference type="ARBA" id="ARBA00022777"/>
    </source>
</evidence>
<dbReference type="PANTHER" id="PTHR21599:SF0">
    <property type="entry name" value="GLYCERATE KINASE"/>
    <property type="match status" value="1"/>
</dbReference>